<dbReference type="Proteomes" id="UP000006055">
    <property type="component" value="Chromosome"/>
</dbReference>
<dbReference type="AlphaFoldDB" id="I4C2W7"/>
<dbReference type="NCBIfam" id="NF008677">
    <property type="entry name" value="PRK11697.1"/>
    <property type="match status" value="1"/>
</dbReference>
<dbReference type="eggNOG" id="COG3279">
    <property type="taxonomic scope" value="Bacteria"/>
</dbReference>
<feature type="modified residue" description="4-aspartylphosphate" evidence="2">
    <location>
        <position position="54"/>
    </location>
</feature>
<dbReference type="SMART" id="SM00850">
    <property type="entry name" value="LytTR"/>
    <property type="match status" value="1"/>
</dbReference>
<evidence type="ECO:0000256" key="2">
    <source>
        <dbReference type="PROSITE-ProRule" id="PRU00169"/>
    </source>
</evidence>
<protein>
    <submittedName>
        <fullName evidence="5">Response regulator of the LytR/AlgR family</fullName>
    </submittedName>
</protein>
<dbReference type="PROSITE" id="PS50110">
    <property type="entry name" value="RESPONSE_REGULATORY"/>
    <property type="match status" value="1"/>
</dbReference>
<dbReference type="InterPro" id="IPR001789">
    <property type="entry name" value="Sig_transdc_resp-reg_receiver"/>
</dbReference>
<dbReference type="KEGG" id="dti:Desti_1195"/>
<feature type="domain" description="HTH LytTR-type" evidence="4">
    <location>
        <begin position="135"/>
        <end position="236"/>
    </location>
</feature>
<evidence type="ECO:0000313" key="5">
    <source>
        <dbReference type="EMBL" id="AFM23908.1"/>
    </source>
</evidence>
<organism evidence="5 6">
    <name type="scientific">Desulfomonile tiedjei (strain ATCC 49306 / DSM 6799 / DCB-1)</name>
    <dbReference type="NCBI Taxonomy" id="706587"/>
    <lineage>
        <taxon>Bacteria</taxon>
        <taxon>Pseudomonadati</taxon>
        <taxon>Thermodesulfobacteriota</taxon>
        <taxon>Desulfomonilia</taxon>
        <taxon>Desulfomonilales</taxon>
        <taxon>Desulfomonilaceae</taxon>
        <taxon>Desulfomonile</taxon>
    </lineage>
</organism>
<evidence type="ECO:0000259" key="3">
    <source>
        <dbReference type="PROSITE" id="PS50110"/>
    </source>
</evidence>
<dbReference type="HOGENOM" id="CLU_000445_14_1_7"/>
<dbReference type="GO" id="GO:0032993">
    <property type="term" value="C:protein-DNA complex"/>
    <property type="evidence" value="ECO:0007669"/>
    <property type="project" value="TreeGrafter"/>
</dbReference>
<dbReference type="STRING" id="706587.Desti_1195"/>
<dbReference type="PROSITE" id="PS50930">
    <property type="entry name" value="HTH_LYTTR"/>
    <property type="match status" value="1"/>
</dbReference>
<evidence type="ECO:0000259" key="4">
    <source>
        <dbReference type="PROSITE" id="PS50930"/>
    </source>
</evidence>
<dbReference type="Gene3D" id="2.40.50.1020">
    <property type="entry name" value="LytTr DNA-binding domain"/>
    <property type="match status" value="1"/>
</dbReference>
<dbReference type="GO" id="GO:0000976">
    <property type="term" value="F:transcription cis-regulatory region binding"/>
    <property type="evidence" value="ECO:0007669"/>
    <property type="project" value="TreeGrafter"/>
</dbReference>
<feature type="domain" description="Response regulatory" evidence="3">
    <location>
        <begin position="3"/>
        <end position="116"/>
    </location>
</feature>
<dbReference type="SMART" id="SM00448">
    <property type="entry name" value="REC"/>
    <property type="match status" value="1"/>
</dbReference>
<accession>I4C2W7</accession>
<dbReference type="InterPro" id="IPR039420">
    <property type="entry name" value="WalR-like"/>
</dbReference>
<dbReference type="FunFam" id="3.40.50.2300:FF:000051">
    <property type="entry name" value="Two-component response regulator yehT"/>
    <property type="match status" value="1"/>
</dbReference>
<sequence length="236" mass="27074">MIRAIVVDDELHAREELNALLTQTHAFEVVGMCAHAVEALQAIKRDRPDVMFLDIRMPGLSGFEMLSMIDEEIMPIVVFVTAYDEYALKAFDENAVDYLLKPVEAERLQKTVQKLRKMVREPARPPYPVVPITRIPCVLSQRIKLIALQDVECIRSDIAGVYVITGAGEFFTELTLKILEERTGMIRCHKQFLVNMDRADEILLQENQSAQIRMQSGRMVPVSRRFFKKLKDTFGF</sequence>
<dbReference type="InterPro" id="IPR007492">
    <property type="entry name" value="LytTR_DNA-bd_dom"/>
</dbReference>
<dbReference type="Gene3D" id="3.40.50.2300">
    <property type="match status" value="1"/>
</dbReference>
<dbReference type="GO" id="GO:0006355">
    <property type="term" value="P:regulation of DNA-templated transcription"/>
    <property type="evidence" value="ECO:0007669"/>
    <property type="project" value="TreeGrafter"/>
</dbReference>
<dbReference type="GO" id="GO:0000156">
    <property type="term" value="F:phosphorelay response regulator activity"/>
    <property type="evidence" value="ECO:0007669"/>
    <property type="project" value="TreeGrafter"/>
</dbReference>
<dbReference type="SUPFAM" id="SSF52172">
    <property type="entry name" value="CheY-like"/>
    <property type="match status" value="1"/>
</dbReference>
<dbReference type="Pfam" id="PF04397">
    <property type="entry name" value="LytTR"/>
    <property type="match status" value="1"/>
</dbReference>
<dbReference type="InterPro" id="IPR011006">
    <property type="entry name" value="CheY-like_superfamily"/>
</dbReference>
<reference evidence="6" key="1">
    <citation type="submission" date="2012-06" db="EMBL/GenBank/DDBJ databases">
        <title>Complete sequence of chromosome of Desulfomonile tiedjei DSM 6799.</title>
        <authorList>
            <person name="Lucas S."/>
            <person name="Copeland A."/>
            <person name="Lapidus A."/>
            <person name="Glavina del Rio T."/>
            <person name="Dalin E."/>
            <person name="Tice H."/>
            <person name="Bruce D."/>
            <person name="Goodwin L."/>
            <person name="Pitluck S."/>
            <person name="Peters L."/>
            <person name="Ovchinnikova G."/>
            <person name="Zeytun A."/>
            <person name="Lu M."/>
            <person name="Kyrpides N."/>
            <person name="Mavromatis K."/>
            <person name="Ivanova N."/>
            <person name="Brettin T."/>
            <person name="Detter J.C."/>
            <person name="Han C."/>
            <person name="Larimer F."/>
            <person name="Land M."/>
            <person name="Hauser L."/>
            <person name="Markowitz V."/>
            <person name="Cheng J.-F."/>
            <person name="Hugenholtz P."/>
            <person name="Woyke T."/>
            <person name="Wu D."/>
            <person name="Spring S."/>
            <person name="Schroeder M."/>
            <person name="Brambilla E."/>
            <person name="Klenk H.-P."/>
            <person name="Eisen J.A."/>
        </authorList>
    </citation>
    <scope>NUCLEOTIDE SEQUENCE [LARGE SCALE GENOMIC DNA]</scope>
    <source>
        <strain evidence="6">ATCC 49306 / DSM 6799 / DCB-1</strain>
    </source>
</reference>
<dbReference type="RefSeq" id="WP_014809060.1">
    <property type="nucleotide sequence ID" value="NC_018025.1"/>
</dbReference>
<dbReference type="OrthoDB" id="1490554at2"/>
<keyword evidence="6" id="KW-1185">Reference proteome</keyword>
<name>I4C2W7_DESTA</name>
<proteinExistence type="predicted"/>
<evidence type="ECO:0000313" key="6">
    <source>
        <dbReference type="Proteomes" id="UP000006055"/>
    </source>
</evidence>
<dbReference type="GO" id="GO:0005829">
    <property type="term" value="C:cytosol"/>
    <property type="evidence" value="ECO:0007669"/>
    <property type="project" value="TreeGrafter"/>
</dbReference>
<dbReference type="PANTHER" id="PTHR48111">
    <property type="entry name" value="REGULATOR OF RPOS"/>
    <property type="match status" value="1"/>
</dbReference>
<evidence type="ECO:0000256" key="1">
    <source>
        <dbReference type="ARBA" id="ARBA00023125"/>
    </source>
</evidence>
<dbReference type="Pfam" id="PF00072">
    <property type="entry name" value="Response_reg"/>
    <property type="match status" value="1"/>
</dbReference>
<dbReference type="EMBL" id="CP003360">
    <property type="protein sequence ID" value="AFM23908.1"/>
    <property type="molecule type" value="Genomic_DNA"/>
</dbReference>
<keyword evidence="1" id="KW-0238">DNA-binding</keyword>
<keyword evidence="2" id="KW-0597">Phosphoprotein</keyword>
<gene>
    <name evidence="5" type="ordered locus">Desti_1195</name>
</gene>
<dbReference type="PANTHER" id="PTHR48111:SF3">
    <property type="entry name" value="TRANSCRIPTIONAL REGULATORY PROTEIN BTSR"/>
    <property type="match status" value="1"/>
</dbReference>